<dbReference type="SUPFAM" id="SSF56281">
    <property type="entry name" value="Metallo-hydrolase/oxidoreductase"/>
    <property type="match status" value="1"/>
</dbReference>
<dbReference type="NCBIfam" id="NF000801">
    <property type="entry name" value="PRK00055.1-3"/>
    <property type="match status" value="1"/>
</dbReference>
<evidence type="ECO:0000256" key="4">
    <source>
        <dbReference type="ARBA" id="ARBA00022723"/>
    </source>
</evidence>
<dbReference type="PANTHER" id="PTHR46018:SF2">
    <property type="entry name" value="ZINC PHOSPHODIESTERASE ELAC PROTEIN 1"/>
    <property type="match status" value="1"/>
</dbReference>
<evidence type="ECO:0000256" key="6">
    <source>
        <dbReference type="ARBA" id="ARBA00022801"/>
    </source>
</evidence>
<evidence type="ECO:0000256" key="7">
    <source>
        <dbReference type="ARBA" id="ARBA00022833"/>
    </source>
</evidence>
<comment type="cofactor">
    <cofactor evidence="8">
        <name>Zn(2+)</name>
        <dbReference type="ChEBI" id="CHEBI:29105"/>
    </cofactor>
    <text evidence="8">Binds 2 Zn(2+) ions.</text>
</comment>
<comment type="catalytic activity">
    <reaction evidence="8">
        <text>Endonucleolytic cleavage of RNA, removing extra 3' nucleotides from tRNA precursor, generating 3' termini of tRNAs. A 3'-hydroxy group is left at the tRNA terminus and a 5'-phosphoryl group is left at the trailer molecule.</text>
        <dbReference type="EC" id="3.1.26.11"/>
    </reaction>
</comment>
<dbReference type="Proteomes" id="UP000305848">
    <property type="component" value="Unassembled WGS sequence"/>
</dbReference>
<evidence type="ECO:0000256" key="2">
    <source>
        <dbReference type="ARBA" id="ARBA00022694"/>
    </source>
</evidence>
<feature type="binding site" evidence="8">
    <location>
        <position position="210"/>
    </location>
    <ligand>
        <name>Zn(2+)</name>
        <dbReference type="ChEBI" id="CHEBI:29105"/>
        <label>1</label>
        <note>catalytic</note>
    </ligand>
</feature>
<feature type="binding site" evidence="8">
    <location>
        <position position="268"/>
    </location>
    <ligand>
        <name>Zn(2+)</name>
        <dbReference type="ChEBI" id="CHEBI:29105"/>
        <label>2</label>
        <note>catalytic</note>
    </ligand>
</feature>
<feature type="binding site" evidence="8">
    <location>
        <position position="210"/>
    </location>
    <ligand>
        <name>Zn(2+)</name>
        <dbReference type="ChEBI" id="CHEBI:29105"/>
        <label>2</label>
        <note>catalytic</note>
    </ligand>
</feature>
<evidence type="ECO:0000313" key="9">
    <source>
        <dbReference type="EMBL" id="TKK69901.1"/>
    </source>
</evidence>
<dbReference type="GO" id="GO:0042781">
    <property type="term" value="F:3'-tRNA processing endoribonuclease activity"/>
    <property type="evidence" value="ECO:0007669"/>
    <property type="project" value="UniProtKB-UniRule"/>
</dbReference>
<dbReference type="InterPro" id="IPR036866">
    <property type="entry name" value="RibonucZ/Hydroxyglut_hydro"/>
</dbReference>
<protein>
    <recommendedName>
        <fullName evidence="8">Ribonuclease Z</fullName>
        <shortName evidence="8">RNase Z</shortName>
        <ecNumber evidence="8">3.1.26.11</ecNumber>
    </recommendedName>
    <alternativeName>
        <fullName evidence="8">tRNA 3 endonuclease</fullName>
    </alternativeName>
    <alternativeName>
        <fullName evidence="8">tRNase Z</fullName>
    </alternativeName>
</protein>
<comment type="subunit">
    <text evidence="1 8">Homodimer.</text>
</comment>
<feature type="binding site" evidence="8">
    <location>
        <position position="61"/>
    </location>
    <ligand>
        <name>Zn(2+)</name>
        <dbReference type="ChEBI" id="CHEBI:29105"/>
        <label>1</label>
        <note>catalytic</note>
    </ligand>
</feature>
<dbReference type="Gene3D" id="3.60.15.10">
    <property type="entry name" value="Ribonuclease Z/Hydroxyacylglutathione hydrolase-like"/>
    <property type="match status" value="1"/>
</dbReference>
<keyword evidence="4 8" id="KW-0479">Metal-binding</keyword>
<evidence type="ECO:0000313" key="10">
    <source>
        <dbReference type="Proteomes" id="UP000305848"/>
    </source>
</evidence>
<keyword evidence="2 8" id="KW-0819">tRNA processing</keyword>
<gene>
    <name evidence="8" type="primary">rnz</name>
    <name evidence="9" type="ORF">FC093_07435</name>
</gene>
<feature type="binding site" evidence="8">
    <location>
        <position position="63"/>
    </location>
    <ligand>
        <name>Zn(2+)</name>
        <dbReference type="ChEBI" id="CHEBI:29105"/>
        <label>1</label>
        <note>catalytic</note>
    </ligand>
</feature>
<name>A0A4U3L3Z8_9BACT</name>
<dbReference type="AlphaFoldDB" id="A0A4U3L3Z8"/>
<accession>A0A4U3L3Z8</accession>
<keyword evidence="6 8" id="KW-0378">Hydrolase</keyword>
<feature type="binding site" evidence="8">
    <location>
        <position position="65"/>
    </location>
    <ligand>
        <name>Zn(2+)</name>
        <dbReference type="ChEBI" id="CHEBI:29105"/>
        <label>2</label>
        <note>catalytic</note>
    </ligand>
</feature>
<keyword evidence="10" id="KW-1185">Reference proteome</keyword>
<evidence type="ECO:0000256" key="5">
    <source>
        <dbReference type="ARBA" id="ARBA00022759"/>
    </source>
</evidence>
<comment type="function">
    <text evidence="8">Zinc phosphodiesterase, which displays some tRNA 3'-processing endonuclease activity. Probably involved in tRNA maturation, by removing a 3'-trailer from precursor tRNA.</text>
</comment>
<comment type="similarity">
    <text evidence="8">Belongs to the RNase Z family.</text>
</comment>
<organism evidence="9 10">
    <name type="scientific">Ilyomonas limi</name>
    <dbReference type="NCBI Taxonomy" id="2575867"/>
    <lineage>
        <taxon>Bacteria</taxon>
        <taxon>Pseudomonadati</taxon>
        <taxon>Bacteroidota</taxon>
        <taxon>Chitinophagia</taxon>
        <taxon>Chitinophagales</taxon>
        <taxon>Chitinophagaceae</taxon>
        <taxon>Ilyomonas</taxon>
    </lineage>
</organism>
<feature type="binding site" evidence="8">
    <location>
        <position position="66"/>
    </location>
    <ligand>
        <name>Zn(2+)</name>
        <dbReference type="ChEBI" id="CHEBI:29105"/>
        <label>2</label>
        <note>catalytic</note>
    </ligand>
</feature>
<dbReference type="GO" id="GO:0008270">
    <property type="term" value="F:zinc ion binding"/>
    <property type="evidence" value="ECO:0007669"/>
    <property type="project" value="UniProtKB-UniRule"/>
</dbReference>
<dbReference type="PANTHER" id="PTHR46018">
    <property type="entry name" value="ZINC PHOSPHODIESTERASE ELAC PROTEIN 1"/>
    <property type="match status" value="1"/>
</dbReference>
<dbReference type="OrthoDB" id="9800940at2"/>
<proteinExistence type="inferred from homology"/>
<dbReference type="RefSeq" id="WP_137261123.1">
    <property type="nucleotide sequence ID" value="NZ_SZQL01000004.1"/>
</dbReference>
<reference evidence="9 10" key="1">
    <citation type="submission" date="2019-05" db="EMBL/GenBank/DDBJ databases">
        <title>Panacibacter sp. strain 17mud1-8 Genome sequencing and assembly.</title>
        <authorList>
            <person name="Chhetri G."/>
        </authorList>
    </citation>
    <scope>NUCLEOTIDE SEQUENCE [LARGE SCALE GENOMIC DNA]</scope>
    <source>
        <strain evidence="9 10">17mud1-8</strain>
    </source>
</reference>
<evidence type="ECO:0000256" key="3">
    <source>
        <dbReference type="ARBA" id="ARBA00022722"/>
    </source>
</evidence>
<comment type="caution">
    <text evidence="9">The sequence shown here is derived from an EMBL/GenBank/DDBJ whole genome shotgun (WGS) entry which is preliminary data.</text>
</comment>
<dbReference type="EC" id="3.1.26.11" evidence="8"/>
<sequence length="303" mass="34378">MFGVTILGNNSALPAYDRHPTAQVITLNDGLFLFDCGEGTQMQMNKYKIRRSRIQHIFISHLHGDHYFGLAGLLTSMSLSDRKAPLHVYAPQDLELILKLQVMAYDTKLPYDLFFHPIQGAGVLVDEPQFSVSCFKVYHRIDAWGFLIKEKRKPRKIDAEKARDYPAIPLLFYEHLQNGEDYIAPDGTVIKNEMVTYANIPPKSYAYSADTIFSPSIAEHIQGVTMLYHEATYLKDLEERAASRHHCTTVQAATIARLAGAQKLLIGHFSSQYDNDKLYLFEEEAKEVFPSVQLALEGVTYEV</sequence>
<keyword evidence="7 8" id="KW-0862">Zinc</keyword>
<evidence type="ECO:0000256" key="1">
    <source>
        <dbReference type="ARBA" id="ARBA00011738"/>
    </source>
</evidence>
<dbReference type="HAMAP" id="MF_01818">
    <property type="entry name" value="RNase_Z_BN"/>
    <property type="match status" value="1"/>
</dbReference>
<feature type="binding site" evidence="8">
    <location>
        <position position="139"/>
    </location>
    <ligand>
        <name>Zn(2+)</name>
        <dbReference type="ChEBI" id="CHEBI:29105"/>
        <label>1</label>
        <note>catalytic</note>
    </ligand>
</feature>
<dbReference type="EMBL" id="SZQL01000004">
    <property type="protein sequence ID" value="TKK69901.1"/>
    <property type="molecule type" value="Genomic_DNA"/>
</dbReference>
<dbReference type="InterPro" id="IPR013471">
    <property type="entry name" value="RNase_Z/BN"/>
</dbReference>
<dbReference type="CDD" id="cd07717">
    <property type="entry name" value="RNaseZ_ZiPD-like_MBL-fold"/>
    <property type="match status" value="1"/>
</dbReference>
<keyword evidence="5 8" id="KW-0255">Endonuclease</keyword>
<keyword evidence="3 8" id="KW-0540">Nuclease</keyword>
<evidence type="ECO:0000256" key="8">
    <source>
        <dbReference type="HAMAP-Rule" id="MF_01818"/>
    </source>
</evidence>
<dbReference type="Pfam" id="PF23023">
    <property type="entry name" value="Anti-Pycsar_Apyc1"/>
    <property type="match status" value="1"/>
</dbReference>
<feature type="active site" description="Proton acceptor" evidence="8">
    <location>
        <position position="65"/>
    </location>
</feature>